<evidence type="ECO:0000313" key="2">
    <source>
        <dbReference type="Proteomes" id="UP000234789"/>
    </source>
</evidence>
<comment type="caution">
    <text evidence="1">The sequence shown here is derived from an EMBL/GenBank/DDBJ whole genome shotgun (WGS) entry which is preliminary data.</text>
</comment>
<dbReference type="EMBL" id="NFEZ01000003">
    <property type="protein sequence ID" value="PLT47028.1"/>
    <property type="molecule type" value="Genomic_DNA"/>
</dbReference>
<sequence>MWYKDEGNGSATYAADSDDLYEWKPVGAALSHRGHEGPNVFRFKGSYWMIVDEWRGQGVFRTDDLESWEPQGLILDESGLRDDDAGFGHHADVVVSGDEAFELNLKAE</sequence>
<accession>A0A2N5N9M7</accession>
<proteinExistence type="predicted"/>
<reference evidence="1 2" key="1">
    <citation type="submission" date="2017-05" db="EMBL/GenBank/DDBJ databases">
        <title>Functional genome analysis of Paenibacillus pasadenensis strain R16: insights on endophytic life style and antifungal activity.</title>
        <authorList>
            <person name="Passera A."/>
            <person name="Marcolungo L."/>
            <person name="Casati P."/>
            <person name="Brasca M."/>
            <person name="Quaglino F."/>
            <person name="Delledonne M."/>
        </authorList>
    </citation>
    <scope>NUCLEOTIDE SEQUENCE [LARGE SCALE GENOMIC DNA]</scope>
    <source>
        <strain evidence="1 2">R16</strain>
    </source>
</reference>
<dbReference type="Proteomes" id="UP000234789">
    <property type="component" value="Unassembled WGS sequence"/>
</dbReference>
<keyword evidence="2" id="KW-1185">Reference proteome</keyword>
<dbReference type="Gene3D" id="2.115.10.20">
    <property type="entry name" value="Glycosyl hydrolase domain, family 43"/>
    <property type="match status" value="1"/>
</dbReference>
<protein>
    <submittedName>
        <fullName evidence="1">Uncharacterized protein</fullName>
    </submittedName>
</protein>
<dbReference type="RefSeq" id="WP_180968385.1">
    <property type="nucleotide sequence ID" value="NZ_NFEZ01000003.1"/>
</dbReference>
<evidence type="ECO:0000313" key="1">
    <source>
        <dbReference type="EMBL" id="PLT47028.1"/>
    </source>
</evidence>
<dbReference type="InterPro" id="IPR023296">
    <property type="entry name" value="Glyco_hydro_beta-prop_sf"/>
</dbReference>
<name>A0A2N5N9M7_9BACL</name>
<dbReference type="SUPFAM" id="SSF75005">
    <property type="entry name" value="Arabinanase/levansucrase/invertase"/>
    <property type="match status" value="1"/>
</dbReference>
<dbReference type="AlphaFoldDB" id="A0A2N5N9M7"/>
<organism evidence="1 2">
    <name type="scientific">Paenibacillus pasadenensis</name>
    <dbReference type="NCBI Taxonomy" id="217090"/>
    <lineage>
        <taxon>Bacteria</taxon>
        <taxon>Bacillati</taxon>
        <taxon>Bacillota</taxon>
        <taxon>Bacilli</taxon>
        <taxon>Bacillales</taxon>
        <taxon>Paenibacillaceae</taxon>
        <taxon>Paenibacillus</taxon>
    </lineage>
</organism>
<gene>
    <name evidence="1" type="ORF">B8V81_1252</name>
</gene>